<organism evidence="2 3">
    <name type="scientific">Actinosynnema pretiosum subsp. pretiosum</name>
    <dbReference type="NCBI Taxonomy" id="103721"/>
    <lineage>
        <taxon>Bacteria</taxon>
        <taxon>Bacillati</taxon>
        <taxon>Actinomycetota</taxon>
        <taxon>Actinomycetes</taxon>
        <taxon>Pseudonocardiales</taxon>
        <taxon>Pseudonocardiaceae</taxon>
        <taxon>Actinosynnema</taxon>
    </lineage>
</organism>
<dbReference type="AlphaFoldDB" id="A0AA45LC10"/>
<feature type="region of interest" description="Disordered" evidence="1">
    <location>
        <begin position="1"/>
        <end position="25"/>
    </location>
</feature>
<reference evidence="2" key="1">
    <citation type="submission" date="2021-04" db="EMBL/GenBank/DDBJ databases">
        <title>Genomic sequence of Actinosynnema pretiosum subsp. pretiosum ATCC 31280 (C-14919).</title>
        <authorList>
            <person name="Bai L."/>
            <person name="Wang X."/>
            <person name="Xiao Y."/>
        </authorList>
    </citation>
    <scope>NUCLEOTIDE SEQUENCE</scope>
    <source>
        <strain evidence="2">ATCC 31280</strain>
    </source>
</reference>
<name>A0AA45LC10_9PSEU</name>
<dbReference type="Proteomes" id="UP000677152">
    <property type="component" value="Chromosome"/>
</dbReference>
<proteinExistence type="predicted"/>
<sequence length="326" mass="34998">MSTINFSGSGSTGKAPMNISTTASDDEAFSSNDALRITYDAMADAWHAMLTDRTHSDTHGQNWDDVGVLDGPEAVGRRKILAFGVHTASHSAIAALHNLKIVGPMYPHATHEEIDANTVSWPGFAPFSNLRAALEGSCTAAWLLDPTAGNAERAVRAAAFGWWAAGEEDWATEAKADRKAFTEHIKKVQDAGMTVNKKGEVALAGSTIAARFTHSGVIKAVLGTRGATLYRHLSGASHVAPWKIADWMDYDLAAEGRGLSISTKRYEDRHLELAADLCDVLPIAGTAIGEYYGRASTTDELRTACEKHSTWIRAVLPEVRAALGRP</sequence>
<accession>A0AA45LC10</accession>
<gene>
    <name evidence="2" type="ORF">KCV87_12575</name>
</gene>
<protein>
    <submittedName>
        <fullName evidence="2">Uncharacterized protein</fullName>
    </submittedName>
</protein>
<evidence type="ECO:0000313" key="2">
    <source>
        <dbReference type="EMBL" id="QUF06803.1"/>
    </source>
</evidence>
<dbReference type="EMBL" id="CP073249">
    <property type="protein sequence ID" value="QUF06803.1"/>
    <property type="molecule type" value="Genomic_DNA"/>
</dbReference>
<evidence type="ECO:0000256" key="1">
    <source>
        <dbReference type="SAM" id="MobiDB-lite"/>
    </source>
</evidence>
<evidence type="ECO:0000313" key="3">
    <source>
        <dbReference type="Proteomes" id="UP000677152"/>
    </source>
</evidence>